<dbReference type="Proteomes" id="UP001387215">
    <property type="component" value="Unassembled WGS sequence"/>
</dbReference>
<dbReference type="EMBL" id="JBANDL010000002">
    <property type="protein sequence ID" value="MEI2455324.1"/>
    <property type="molecule type" value="Genomic_DNA"/>
</dbReference>
<organism evidence="1 2">
    <name type="scientific">Lysobacter firmicutimachus</name>
    <dbReference type="NCBI Taxonomy" id="1792846"/>
    <lineage>
        <taxon>Bacteria</taxon>
        <taxon>Pseudomonadati</taxon>
        <taxon>Pseudomonadota</taxon>
        <taxon>Gammaproteobacteria</taxon>
        <taxon>Lysobacterales</taxon>
        <taxon>Lysobacteraceae</taxon>
        <taxon>Lysobacter</taxon>
    </lineage>
</organism>
<comment type="caution">
    <text evidence="1">The sequence shown here is derived from an EMBL/GenBank/DDBJ whole genome shotgun (WGS) entry which is preliminary data.</text>
</comment>
<accession>A0ABU8D2T3</accession>
<sequence length="261" mass="27949">MSATLKLLDKYREARGIPSDNAAAIALGIHRATVSGWRKQGKQAEAHVIAAMAKAIGQEPGGWLALIESERARSNEDRKVWAALARQLGAAAAFALVLCVLSLPAPAKAASQGVERGTGYALCEIMGAVRGRGSCASCVASWRYSHRQEVTVTTRPPCWSEGQKCPNDCAAALLQQQAHNHFNLTGPWSGWRLRGRDLVGPGGERVSPERLRGLLWREAGTDRASSARNRREATPAARGRQPVKVVVIELADFRVGGVTAG</sequence>
<reference evidence="1 2" key="1">
    <citation type="submission" date="2024-02" db="EMBL/GenBank/DDBJ databases">
        <title>Lysobacter Genome Sequencing and Mining.</title>
        <authorList>
            <person name="Bierman J."/>
            <person name="Walker M.C."/>
        </authorList>
    </citation>
    <scope>NUCLEOTIDE SEQUENCE [LARGE SCALE GENOMIC DNA]</scope>
    <source>
        <strain evidence="1 2">PB6250</strain>
    </source>
</reference>
<dbReference type="InterPro" id="IPR021096">
    <property type="entry name" value="Vibrio_phage_VSK_Orf152"/>
</dbReference>
<evidence type="ECO:0000313" key="2">
    <source>
        <dbReference type="Proteomes" id="UP001387215"/>
    </source>
</evidence>
<protein>
    <submittedName>
        <fullName evidence="1">DUF3693 domain-containing protein</fullName>
    </submittedName>
</protein>
<evidence type="ECO:0000313" key="1">
    <source>
        <dbReference type="EMBL" id="MEI2455324.1"/>
    </source>
</evidence>
<gene>
    <name evidence="1" type="ORF">V2J18_11605</name>
</gene>
<dbReference type="Pfam" id="PF12472">
    <property type="entry name" value="DUF3693"/>
    <property type="match status" value="1"/>
</dbReference>
<keyword evidence="2" id="KW-1185">Reference proteome</keyword>
<name>A0ABU8D2T3_9GAMM</name>
<dbReference type="RefSeq" id="WP_336131854.1">
    <property type="nucleotide sequence ID" value="NZ_JBANDL010000002.1"/>
</dbReference>
<proteinExistence type="predicted"/>